<keyword evidence="9" id="KW-1185">Reference proteome</keyword>
<dbReference type="EC" id="5.2.1.8" evidence="5"/>
<dbReference type="OrthoDB" id="2530521at2759"/>
<protein>
    <recommendedName>
        <fullName evidence="5">Peptidyl-prolyl cis-trans isomerase</fullName>
        <ecNumber evidence="5">5.2.1.8</ecNumber>
    </recommendedName>
</protein>
<accession>A0A167BZ75</accession>
<proteinExistence type="predicted"/>
<evidence type="ECO:0000256" key="3">
    <source>
        <dbReference type="ARBA" id="ARBA00023235"/>
    </source>
</evidence>
<organism evidence="8 9">
    <name type="scientific">Sugiyamaella lignohabitans</name>
    <dbReference type="NCBI Taxonomy" id="796027"/>
    <lineage>
        <taxon>Eukaryota</taxon>
        <taxon>Fungi</taxon>
        <taxon>Dikarya</taxon>
        <taxon>Ascomycota</taxon>
        <taxon>Saccharomycotina</taxon>
        <taxon>Dipodascomycetes</taxon>
        <taxon>Dipodascales</taxon>
        <taxon>Trichomonascaceae</taxon>
        <taxon>Sugiyamaella</taxon>
    </lineage>
</organism>
<reference evidence="8 9" key="1">
    <citation type="submission" date="2016-02" db="EMBL/GenBank/DDBJ databases">
        <title>Complete genome sequence and transcriptome regulation of the pentose utilising yeast Sugiyamaella lignohabitans.</title>
        <authorList>
            <person name="Bellasio M."/>
            <person name="Peymann A."/>
            <person name="Valli M."/>
            <person name="Sipitzky M."/>
            <person name="Graf A."/>
            <person name="Sauer M."/>
            <person name="Marx H."/>
            <person name="Mattanovich D."/>
        </authorList>
    </citation>
    <scope>NUCLEOTIDE SEQUENCE [LARGE SCALE GENOMIC DNA]</scope>
    <source>
        <strain evidence="8 9">CBS 10342</strain>
    </source>
</reference>
<dbReference type="Pfam" id="PF00639">
    <property type="entry name" value="Rotamase"/>
    <property type="match status" value="1"/>
</dbReference>
<dbReference type="InterPro" id="IPR051370">
    <property type="entry name" value="PPIase_Pin1"/>
</dbReference>
<comment type="catalytic activity">
    <reaction evidence="1 5">
        <text>[protein]-peptidylproline (omega=180) = [protein]-peptidylproline (omega=0)</text>
        <dbReference type="Rhea" id="RHEA:16237"/>
        <dbReference type="Rhea" id="RHEA-COMP:10747"/>
        <dbReference type="Rhea" id="RHEA-COMP:10748"/>
        <dbReference type="ChEBI" id="CHEBI:83833"/>
        <dbReference type="ChEBI" id="CHEBI:83834"/>
        <dbReference type="EC" id="5.2.1.8"/>
    </reaction>
</comment>
<evidence type="ECO:0000313" key="9">
    <source>
        <dbReference type="Proteomes" id="UP000189580"/>
    </source>
</evidence>
<evidence type="ECO:0000259" key="7">
    <source>
        <dbReference type="PROSITE" id="PS50198"/>
    </source>
</evidence>
<dbReference type="GO" id="GO:0180010">
    <property type="term" value="P:co-transcriptional mRNA 3'-end processing, cleavage and polyadenylation pathway"/>
    <property type="evidence" value="ECO:0007669"/>
    <property type="project" value="EnsemblFungi"/>
</dbReference>
<evidence type="ECO:0000256" key="4">
    <source>
        <dbReference type="PROSITE-ProRule" id="PRU00278"/>
    </source>
</evidence>
<evidence type="ECO:0000256" key="1">
    <source>
        <dbReference type="ARBA" id="ARBA00000971"/>
    </source>
</evidence>
<feature type="region of interest" description="Disordered" evidence="6">
    <location>
        <begin position="1"/>
        <end position="47"/>
    </location>
</feature>
<evidence type="ECO:0000256" key="2">
    <source>
        <dbReference type="ARBA" id="ARBA00023110"/>
    </source>
</evidence>
<dbReference type="GO" id="GO:0140463">
    <property type="term" value="F:chromatin-protein adaptor activity"/>
    <property type="evidence" value="ECO:0007669"/>
    <property type="project" value="EnsemblFungi"/>
</dbReference>
<dbReference type="GO" id="GO:0060261">
    <property type="term" value="P:positive regulation of transcription initiation by RNA polymerase II"/>
    <property type="evidence" value="ECO:0007669"/>
    <property type="project" value="EnsemblFungi"/>
</dbReference>
<feature type="domain" description="PpiC" evidence="7">
    <location>
        <begin position="22"/>
        <end position="133"/>
    </location>
</feature>
<feature type="compositionally biased region" description="Low complexity" evidence="6">
    <location>
        <begin position="1"/>
        <end position="20"/>
    </location>
</feature>
<dbReference type="GO" id="GO:0005634">
    <property type="term" value="C:nucleus"/>
    <property type="evidence" value="ECO:0007669"/>
    <property type="project" value="EnsemblFungi"/>
</dbReference>
<dbReference type="PROSITE" id="PS50198">
    <property type="entry name" value="PPIC_PPIASE_2"/>
    <property type="match status" value="1"/>
</dbReference>
<evidence type="ECO:0000313" key="8">
    <source>
        <dbReference type="EMBL" id="ANB11006.1"/>
    </source>
</evidence>
<dbReference type="Proteomes" id="UP000189580">
    <property type="component" value="Chromosome c"/>
</dbReference>
<dbReference type="GeneID" id="30035862"/>
<dbReference type="RefSeq" id="XP_018733483.1">
    <property type="nucleotide sequence ID" value="XM_018880832.1"/>
</dbReference>
<dbReference type="PANTHER" id="PTHR10657:SF4">
    <property type="entry name" value="PEPTIDYL-PROLYL CIS-TRANS ISOMERASE-RELATED"/>
    <property type="match status" value="1"/>
</dbReference>
<dbReference type="EMBL" id="CP014500">
    <property type="protein sequence ID" value="ANB11006.1"/>
    <property type="molecule type" value="Genomic_DNA"/>
</dbReference>
<dbReference type="FunFam" id="3.10.50.40:FF:000026">
    <property type="entry name" value="Peptidyl-prolyl cis-trans isomerase"/>
    <property type="match status" value="1"/>
</dbReference>
<evidence type="ECO:0000256" key="5">
    <source>
        <dbReference type="RuleBase" id="RU363014"/>
    </source>
</evidence>
<name>A0A167BZ75_9ASCO</name>
<dbReference type="PANTHER" id="PTHR10657">
    <property type="entry name" value="PEPTIDYL-PROLYL CIS-TRANS ISOMERASE"/>
    <property type="match status" value="1"/>
</dbReference>
<dbReference type="InterPro" id="IPR046357">
    <property type="entry name" value="PPIase_dom_sf"/>
</dbReference>
<sequence length="133" mass="14219">MAKNYSQNASGAAAAQGASGDSEKIRASHLLVKHKDSRRPSSWKEANISRTKEEALSIILAHEARIRSGAATLSELAVSESDCSSARRGGDLGYFGRGEMQKEFEDAAFALKPGELSRVVETSSGLHLIERTG</sequence>
<dbReference type="GO" id="GO:0005829">
    <property type="term" value="C:cytosol"/>
    <property type="evidence" value="ECO:0007669"/>
    <property type="project" value="TreeGrafter"/>
</dbReference>
<dbReference type="KEGG" id="slb:AWJ20_3800"/>
<dbReference type="InterPro" id="IPR000297">
    <property type="entry name" value="PPIase_PpiC"/>
</dbReference>
<keyword evidence="2 4" id="KW-0697">Rotamase</keyword>
<dbReference type="AlphaFoldDB" id="A0A167BZ75"/>
<dbReference type="Gene3D" id="3.10.50.40">
    <property type="match status" value="1"/>
</dbReference>
<keyword evidence="3 4" id="KW-0413">Isomerase</keyword>
<dbReference type="SUPFAM" id="SSF54534">
    <property type="entry name" value="FKBP-like"/>
    <property type="match status" value="1"/>
</dbReference>
<dbReference type="GO" id="GO:0003755">
    <property type="term" value="F:peptidyl-prolyl cis-trans isomerase activity"/>
    <property type="evidence" value="ECO:0007669"/>
    <property type="project" value="UniProtKB-UniRule"/>
</dbReference>
<evidence type="ECO:0000256" key="6">
    <source>
        <dbReference type="SAM" id="MobiDB-lite"/>
    </source>
</evidence>
<gene>
    <name evidence="8" type="primary">ESS1</name>
    <name evidence="8" type="ORF">AWJ20_3800</name>
</gene>